<reference evidence="1 2" key="1">
    <citation type="submission" date="2017-11" db="EMBL/GenBank/DDBJ databases">
        <title>Draft Genome Sequence of Sporolactobacillus inulinus NBRC 111894 Isolated from Koso, a Japanese Sugar-Vegetable Fermented Beverage.</title>
        <authorList>
            <person name="Chiou T.Y."/>
            <person name="Oshima K."/>
            <person name="Suda W."/>
            <person name="Hattori M."/>
            <person name="Takahashi T."/>
        </authorList>
    </citation>
    <scope>NUCLEOTIDE SEQUENCE [LARGE SCALE GENOMIC DNA]</scope>
    <source>
        <strain evidence="1 2">NBRC111894</strain>
    </source>
</reference>
<organism evidence="1 2">
    <name type="scientific">Sporolactobacillus inulinus</name>
    <dbReference type="NCBI Taxonomy" id="2078"/>
    <lineage>
        <taxon>Bacteria</taxon>
        <taxon>Bacillati</taxon>
        <taxon>Bacillota</taxon>
        <taxon>Bacilli</taxon>
        <taxon>Bacillales</taxon>
        <taxon>Sporolactobacillaceae</taxon>
        <taxon>Sporolactobacillus</taxon>
    </lineage>
</organism>
<gene>
    <name evidence="1" type="ORF">NBRC111894_1874</name>
</gene>
<dbReference type="Proteomes" id="UP000319716">
    <property type="component" value="Unassembled WGS sequence"/>
</dbReference>
<evidence type="ECO:0000313" key="1">
    <source>
        <dbReference type="EMBL" id="GAY76320.1"/>
    </source>
</evidence>
<accession>A0A4Y1ZBC3</accession>
<comment type="caution">
    <text evidence="1">The sequence shown here is derived from an EMBL/GenBank/DDBJ whole genome shotgun (WGS) entry which is preliminary data.</text>
</comment>
<evidence type="ECO:0000313" key="2">
    <source>
        <dbReference type="Proteomes" id="UP000319716"/>
    </source>
</evidence>
<dbReference type="AlphaFoldDB" id="A0A4Y1ZBC3"/>
<proteinExistence type="predicted"/>
<dbReference type="EMBL" id="BEXB01000013">
    <property type="protein sequence ID" value="GAY76320.1"/>
    <property type="molecule type" value="Genomic_DNA"/>
</dbReference>
<sequence length="44" mass="4949">MKSFSNLTNARCASFDQLRSSHIHEAQFTMELFSGKKDVRTGNG</sequence>
<protein>
    <submittedName>
        <fullName evidence="1">Uncharacterized protein</fullName>
    </submittedName>
</protein>
<name>A0A4Y1ZBC3_9BACL</name>